<sequence length="337" mass="38613">MSAHDQILIVDDQENNRLVVEDHLRKLRCNIHGASSGEEALEMLSAIEPDCILMDIMMPGMDGVETTRKIKSQKDFEEVPVLMITARDETSALQDAFDAGAVDYLVKPVDQTALLVRVRSALRTRHAFQQVRDLNRDLLAQKQELSNFTHMVSHDLKSPVVGAASLFNFFLYRLRDDYPRILEDEGMNEMLQRIPDTFTKLLSFINTMLDYAEAGRVIGKQEMVSMDKVLRAVVQNFEYAEKEDMVYFEWEGDFPEVWCDPVRMVQVWQNLISNAIKYRGEKNPVQINLGGSLVENRWKFWVEDNGPGIPEDEHENIFQPFVRVDHDTEGSGIGLAT</sequence>
<dbReference type="InterPro" id="IPR011006">
    <property type="entry name" value="CheY-like_superfamily"/>
</dbReference>
<dbReference type="Gene3D" id="3.30.565.10">
    <property type="entry name" value="Histidine kinase-like ATPase, C-terminal domain"/>
    <property type="match status" value="1"/>
</dbReference>
<evidence type="ECO:0008006" key="5">
    <source>
        <dbReference type="Google" id="ProtNLM"/>
    </source>
</evidence>
<dbReference type="InterPro" id="IPR036890">
    <property type="entry name" value="HATPase_C_sf"/>
</dbReference>
<dbReference type="EMBL" id="UINC01065029">
    <property type="protein sequence ID" value="SVB94269.1"/>
    <property type="molecule type" value="Genomic_DNA"/>
</dbReference>
<dbReference type="AlphaFoldDB" id="A0A382I4R8"/>
<dbReference type="SUPFAM" id="SSF55874">
    <property type="entry name" value="ATPase domain of HSP90 chaperone/DNA topoisomerase II/histidine kinase"/>
    <property type="match status" value="1"/>
</dbReference>
<evidence type="ECO:0000259" key="2">
    <source>
        <dbReference type="PROSITE" id="PS50109"/>
    </source>
</evidence>
<dbReference type="InterPro" id="IPR036097">
    <property type="entry name" value="HisK_dim/P_sf"/>
</dbReference>
<dbReference type="Pfam" id="PF00072">
    <property type="entry name" value="Response_reg"/>
    <property type="match status" value="1"/>
</dbReference>
<dbReference type="InterPro" id="IPR001789">
    <property type="entry name" value="Sig_transdc_resp-reg_receiver"/>
</dbReference>
<evidence type="ECO:0000259" key="3">
    <source>
        <dbReference type="PROSITE" id="PS50110"/>
    </source>
</evidence>
<evidence type="ECO:0000313" key="4">
    <source>
        <dbReference type="EMBL" id="SVB94269.1"/>
    </source>
</evidence>
<keyword evidence="1" id="KW-0597">Phosphoprotein</keyword>
<dbReference type="PROSITE" id="PS50110">
    <property type="entry name" value="RESPONSE_REGULATORY"/>
    <property type="match status" value="1"/>
</dbReference>
<feature type="non-terminal residue" evidence="4">
    <location>
        <position position="337"/>
    </location>
</feature>
<dbReference type="PRINTS" id="PR00344">
    <property type="entry name" value="BCTRLSENSOR"/>
</dbReference>
<dbReference type="PROSITE" id="PS50109">
    <property type="entry name" value="HIS_KIN"/>
    <property type="match status" value="1"/>
</dbReference>
<feature type="domain" description="Histidine kinase" evidence="2">
    <location>
        <begin position="151"/>
        <end position="337"/>
    </location>
</feature>
<dbReference type="GO" id="GO:0000155">
    <property type="term" value="F:phosphorelay sensor kinase activity"/>
    <property type="evidence" value="ECO:0007669"/>
    <property type="project" value="InterPro"/>
</dbReference>
<dbReference type="InterPro" id="IPR003594">
    <property type="entry name" value="HATPase_dom"/>
</dbReference>
<dbReference type="CDD" id="cd00082">
    <property type="entry name" value="HisKA"/>
    <property type="match status" value="1"/>
</dbReference>
<gene>
    <name evidence="4" type="ORF">METZ01_LOCUS247123</name>
</gene>
<dbReference type="Gene3D" id="3.40.50.2300">
    <property type="match status" value="1"/>
</dbReference>
<feature type="domain" description="Response regulatory" evidence="3">
    <location>
        <begin position="6"/>
        <end position="122"/>
    </location>
</feature>
<dbReference type="PANTHER" id="PTHR43547:SF2">
    <property type="entry name" value="HYBRID SIGNAL TRANSDUCTION HISTIDINE KINASE C"/>
    <property type="match status" value="1"/>
</dbReference>
<dbReference type="SUPFAM" id="SSF47384">
    <property type="entry name" value="Homodimeric domain of signal transducing histidine kinase"/>
    <property type="match status" value="1"/>
</dbReference>
<name>A0A382I4R8_9ZZZZ</name>
<dbReference type="InterPro" id="IPR005467">
    <property type="entry name" value="His_kinase_dom"/>
</dbReference>
<organism evidence="4">
    <name type="scientific">marine metagenome</name>
    <dbReference type="NCBI Taxonomy" id="408172"/>
    <lineage>
        <taxon>unclassified sequences</taxon>
        <taxon>metagenomes</taxon>
        <taxon>ecological metagenomes</taxon>
    </lineage>
</organism>
<proteinExistence type="predicted"/>
<dbReference type="InterPro" id="IPR003661">
    <property type="entry name" value="HisK_dim/P_dom"/>
</dbReference>
<reference evidence="4" key="1">
    <citation type="submission" date="2018-05" db="EMBL/GenBank/DDBJ databases">
        <authorList>
            <person name="Lanie J.A."/>
            <person name="Ng W.-L."/>
            <person name="Kazmierczak K.M."/>
            <person name="Andrzejewski T.M."/>
            <person name="Davidsen T.M."/>
            <person name="Wayne K.J."/>
            <person name="Tettelin H."/>
            <person name="Glass J.I."/>
            <person name="Rusch D."/>
            <person name="Podicherti R."/>
            <person name="Tsui H.-C.T."/>
            <person name="Winkler M.E."/>
        </authorList>
    </citation>
    <scope>NUCLEOTIDE SEQUENCE</scope>
</reference>
<dbReference type="InterPro" id="IPR004358">
    <property type="entry name" value="Sig_transdc_His_kin-like_C"/>
</dbReference>
<dbReference type="SMART" id="SM00448">
    <property type="entry name" value="REC"/>
    <property type="match status" value="1"/>
</dbReference>
<accession>A0A382I4R8</accession>
<evidence type="ECO:0000256" key="1">
    <source>
        <dbReference type="ARBA" id="ARBA00022553"/>
    </source>
</evidence>
<dbReference type="Pfam" id="PF02518">
    <property type="entry name" value="HATPase_c"/>
    <property type="match status" value="1"/>
</dbReference>
<dbReference type="PANTHER" id="PTHR43547">
    <property type="entry name" value="TWO-COMPONENT HISTIDINE KINASE"/>
    <property type="match status" value="1"/>
</dbReference>
<dbReference type="SUPFAM" id="SSF52172">
    <property type="entry name" value="CheY-like"/>
    <property type="match status" value="1"/>
</dbReference>
<dbReference type="SMART" id="SM00387">
    <property type="entry name" value="HATPase_c"/>
    <property type="match status" value="1"/>
</dbReference>
<protein>
    <recommendedName>
        <fullName evidence="5">Response regulatory domain-containing protein</fullName>
    </recommendedName>
</protein>